<name>G2WXL6_VERDV</name>
<keyword evidence="6" id="KW-0175">Coiled coil</keyword>
<evidence type="ECO:0000313" key="10">
    <source>
        <dbReference type="Proteomes" id="UP000001611"/>
    </source>
</evidence>
<dbReference type="InterPro" id="IPR004827">
    <property type="entry name" value="bZIP"/>
</dbReference>
<evidence type="ECO:0000256" key="3">
    <source>
        <dbReference type="ARBA" id="ARBA00023125"/>
    </source>
</evidence>
<feature type="coiled-coil region" evidence="6">
    <location>
        <begin position="79"/>
        <end position="113"/>
    </location>
</feature>
<feature type="region of interest" description="Disordered" evidence="7">
    <location>
        <begin position="1"/>
        <end position="61"/>
    </location>
</feature>
<dbReference type="SUPFAM" id="SSF57959">
    <property type="entry name" value="Leucine zipper domain"/>
    <property type="match status" value="1"/>
</dbReference>
<dbReference type="GO" id="GO:0005634">
    <property type="term" value="C:nucleus"/>
    <property type="evidence" value="ECO:0007669"/>
    <property type="project" value="UniProtKB-SubCell"/>
</dbReference>
<keyword evidence="2" id="KW-0805">Transcription regulation</keyword>
<keyword evidence="4" id="KW-0804">Transcription</keyword>
<evidence type="ECO:0000256" key="6">
    <source>
        <dbReference type="SAM" id="Coils"/>
    </source>
</evidence>
<dbReference type="GeneID" id="20703811"/>
<dbReference type="InterPro" id="IPR046347">
    <property type="entry name" value="bZIP_sf"/>
</dbReference>
<dbReference type="STRING" id="498257.G2WXL6"/>
<dbReference type="KEGG" id="vda:VDAG_02348"/>
<accession>G2WXL6</accession>
<dbReference type="EMBL" id="DS572698">
    <property type="protein sequence ID" value="EGY20824.1"/>
    <property type="molecule type" value="Genomic_DNA"/>
</dbReference>
<evidence type="ECO:0000313" key="9">
    <source>
        <dbReference type="EMBL" id="EGY20824.1"/>
    </source>
</evidence>
<dbReference type="InterPro" id="IPR002112">
    <property type="entry name" value="Leuzip_Jun"/>
</dbReference>
<dbReference type="Proteomes" id="UP000001611">
    <property type="component" value="Chromosome 3"/>
</dbReference>
<evidence type="ECO:0000256" key="4">
    <source>
        <dbReference type="ARBA" id="ARBA00023163"/>
    </source>
</evidence>
<dbReference type="PROSITE" id="PS00036">
    <property type="entry name" value="BZIP_BASIC"/>
    <property type="match status" value="1"/>
</dbReference>
<dbReference type="GO" id="GO:0003677">
    <property type="term" value="F:DNA binding"/>
    <property type="evidence" value="ECO:0007669"/>
    <property type="project" value="UniProtKB-KW"/>
</dbReference>
<organism evidence="9 10">
    <name type="scientific">Verticillium dahliae (strain VdLs.17 / ATCC MYA-4575 / FGSC 10137)</name>
    <name type="common">Verticillium wilt</name>
    <dbReference type="NCBI Taxonomy" id="498257"/>
    <lineage>
        <taxon>Eukaryota</taxon>
        <taxon>Fungi</taxon>
        <taxon>Dikarya</taxon>
        <taxon>Ascomycota</taxon>
        <taxon>Pezizomycotina</taxon>
        <taxon>Sordariomycetes</taxon>
        <taxon>Hypocreomycetidae</taxon>
        <taxon>Glomerellales</taxon>
        <taxon>Plectosphaerellaceae</taxon>
        <taxon>Verticillium</taxon>
    </lineage>
</organism>
<dbReference type="HOGENOM" id="CLU_1103487_0_0_1"/>
<dbReference type="PRINTS" id="PR00043">
    <property type="entry name" value="LEUZIPPRJUN"/>
</dbReference>
<reference evidence="9 10" key="1">
    <citation type="submission" date="2008-03" db="EMBL/GenBank/DDBJ databases">
        <title>The Genome Sequence of Verticillium dahliae VdLs.17.</title>
        <authorList>
            <consortium name="The Broad Institute Genome Sequencing Platform"/>
            <person name="Ma L.-J.J."/>
            <person name="Klosterman S.J."/>
            <person name="Subbarao K."/>
            <person name="Dobinson K."/>
            <person name="Veronese P."/>
            <person name="Kang S."/>
            <person name="Gold S.E."/>
            <person name="Young S."/>
            <person name="Jaffe D."/>
            <person name="Gnerre S."/>
            <person name="Berlin A."/>
            <person name="Heiman D."/>
            <person name="Hepburn T."/>
            <person name="Sykes S."/>
            <person name="Alvarado L."/>
            <person name="Kodira C.D."/>
            <person name="Lander E."/>
            <person name="Galagan J."/>
            <person name="Nusbaum C."/>
            <person name="Birren B."/>
        </authorList>
    </citation>
    <scope>NUCLEOTIDE SEQUENCE [LARGE SCALE GENOMIC DNA]</scope>
    <source>
        <strain evidence="10">VdLs.17 / ATCC MYA-4575 / FGSC 10137</strain>
    </source>
</reference>
<protein>
    <recommendedName>
        <fullName evidence="8">BZIP domain-containing protein</fullName>
    </recommendedName>
</protein>
<dbReference type="InParanoid" id="G2WXL6"/>
<evidence type="ECO:0000256" key="1">
    <source>
        <dbReference type="ARBA" id="ARBA00004123"/>
    </source>
</evidence>
<proteinExistence type="predicted"/>
<feature type="domain" description="BZIP" evidence="8">
    <location>
        <begin position="68"/>
        <end position="131"/>
    </location>
</feature>
<evidence type="ECO:0000256" key="2">
    <source>
        <dbReference type="ARBA" id="ARBA00023015"/>
    </source>
</evidence>
<keyword evidence="5" id="KW-0539">Nucleus</keyword>
<comment type="subcellular location">
    <subcellularLocation>
        <location evidence="1">Nucleus</location>
    </subcellularLocation>
</comment>
<dbReference type="Gene3D" id="1.20.5.170">
    <property type="match status" value="1"/>
</dbReference>
<dbReference type="CDD" id="cd14687">
    <property type="entry name" value="bZIP_ATF2"/>
    <property type="match status" value="1"/>
</dbReference>
<keyword evidence="10" id="KW-1185">Reference proteome</keyword>
<dbReference type="Pfam" id="PF00170">
    <property type="entry name" value="bZIP_1"/>
    <property type="match status" value="1"/>
</dbReference>
<dbReference type="InterPro" id="IPR051027">
    <property type="entry name" value="bZIP_transcription_factors"/>
</dbReference>
<keyword evidence="3" id="KW-0238">DNA-binding</keyword>
<dbReference type="GO" id="GO:0003700">
    <property type="term" value="F:DNA-binding transcription factor activity"/>
    <property type="evidence" value="ECO:0007669"/>
    <property type="project" value="InterPro"/>
</dbReference>
<dbReference type="AlphaFoldDB" id="G2WXL6"/>
<dbReference type="PANTHER" id="PTHR19304">
    <property type="entry name" value="CYCLIC-AMP RESPONSE ELEMENT BINDING PROTEIN"/>
    <property type="match status" value="1"/>
</dbReference>
<gene>
    <name evidence="9" type="ORF">VDAG_02348</name>
</gene>
<evidence type="ECO:0000256" key="7">
    <source>
        <dbReference type="SAM" id="MobiDB-lite"/>
    </source>
</evidence>
<sequence>MVQQTRHRANRKQAGTEAVNPPLPTNEPPQKHQRSSCSHKAASASRTLPTPPPEKRHPTPLATADILTDKQACLRLRNREAAQKCRKRKQCDIRELQNKEAAASELNHALAAEMSQLRNEVLMLKTLVLQHGGCGCSFIEDYIQCQATQLINSRASSVGDLTSVKAEYMRPTGGALSPESDLGGGGGYSVQLFGYQDNPNAQIAWEPGDAARLWEEAQAGGLVSAVEGAASGQNTMAPFTMDIINHSIGLHV</sequence>
<dbReference type="PROSITE" id="PS50217">
    <property type="entry name" value="BZIP"/>
    <property type="match status" value="1"/>
</dbReference>
<dbReference type="SMART" id="SM00338">
    <property type="entry name" value="BRLZ"/>
    <property type="match status" value="1"/>
</dbReference>
<dbReference type="RefSeq" id="XP_009651296.1">
    <property type="nucleotide sequence ID" value="XM_009653001.1"/>
</dbReference>
<evidence type="ECO:0000259" key="8">
    <source>
        <dbReference type="PROSITE" id="PS50217"/>
    </source>
</evidence>
<feature type="compositionally biased region" description="Basic residues" evidence="7">
    <location>
        <begin position="1"/>
        <end position="11"/>
    </location>
</feature>
<evidence type="ECO:0000256" key="5">
    <source>
        <dbReference type="ARBA" id="ARBA00023242"/>
    </source>
</evidence>